<keyword evidence="7 8" id="KW-0472">Membrane</keyword>
<evidence type="ECO:0000256" key="4">
    <source>
        <dbReference type="ARBA" id="ARBA00022692"/>
    </source>
</evidence>
<evidence type="ECO:0000313" key="10">
    <source>
        <dbReference type="Proteomes" id="UP000677616"/>
    </source>
</evidence>
<keyword evidence="10" id="KW-1185">Reference proteome</keyword>
<organism evidence="9 10">
    <name type="scientific">Streptococcus oriscaviae</name>
    <dbReference type="NCBI Taxonomy" id="2781599"/>
    <lineage>
        <taxon>Bacteria</taxon>
        <taxon>Bacillati</taxon>
        <taxon>Bacillota</taxon>
        <taxon>Bacilli</taxon>
        <taxon>Lactobacillales</taxon>
        <taxon>Streptococcaceae</taxon>
        <taxon>Streptococcus</taxon>
    </lineage>
</organism>
<evidence type="ECO:0000256" key="8">
    <source>
        <dbReference type="SAM" id="Phobius"/>
    </source>
</evidence>
<reference evidence="9 10" key="1">
    <citation type="submission" date="2021-04" db="EMBL/GenBank/DDBJ databases">
        <title>Complete genome sequence of a novel Streptococcus species.</title>
        <authorList>
            <person name="Teng J.L.L."/>
        </authorList>
    </citation>
    <scope>NUCLEOTIDE SEQUENCE [LARGE SCALE GENOMIC DNA]</scope>
    <source>
        <strain evidence="9 10">HKU75</strain>
    </source>
</reference>
<feature type="transmembrane region" description="Helical" evidence="8">
    <location>
        <begin position="6"/>
        <end position="30"/>
    </location>
</feature>
<proteinExistence type="inferred from homology"/>
<keyword evidence="6 8" id="KW-1133">Transmembrane helix</keyword>
<dbReference type="Pfam" id="PF04093">
    <property type="entry name" value="MreD"/>
    <property type="match status" value="1"/>
</dbReference>
<sequence length="171" mass="19956">MTKKYISYFAPLILFVAFLIDGQLSTLLINWAPDRVIIASHLLLMAGIFLTQYLPISYMIVLFTLLGLSYDLYYLGVLGIATTLFPLMAYIVYYFHQELGFKRITNLILLLVLVFGFEFTSFLFARLFHMTNLSMFIFVFYNLVPTLVFNFLLLLIFQPLFERFFGITNKT</sequence>
<evidence type="ECO:0000256" key="1">
    <source>
        <dbReference type="ARBA" id="ARBA00004651"/>
    </source>
</evidence>
<evidence type="ECO:0000256" key="2">
    <source>
        <dbReference type="ARBA" id="ARBA00007776"/>
    </source>
</evidence>
<keyword evidence="5" id="KW-0133">Cell shape</keyword>
<evidence type="ECO:0000256" key="7">
    <source>
        <dbReference type="ARBA" id="ARBA00023136"/>
    </source>
</evidence>
<evidence type="ECO:0000256" key="6">
    <source>
        <dbReference type="ARBA" id="ARBA00022989"/>
    </source>
</evidence>
<feature type="transmembrane region" description="Helical" evidence="8">
    <location>
        <begin position="107"/>
        <end position="129"/>
    </location>
</feature>
<feature type="transmembrane region" description="Helical" evidence="8">
    <location>
        <begin position="135"/>
        <end position="157"/>
    </location>
</feature>
<evidence type="ECO:0000313" key="9">
    <source>
        <dbReference type="EMBL" id="QUE53614.1"/>
    </source>
</evidence>
<evidence type="ECO:0000256" key="5">
    <source>
        <dbReference type="ARBA" id="ARBA00022960"/>
    </source>
</evidence>
<dbReference type="Proteomes" id="UP000677616">
    <property type="component" value="Chromosome"/>
</dbReference>
<dbReference type="EMBL" id="CP073084">
    <property type="protein sequence ID" value="QUE53614.1"/>
    <property type="molecule type" value="Genomic_DNA"/>
</dbReference>
<accession>A0ABX7YJY5</accession>
<evidence type="ECO:0000256" key="3">
    <source>
        <dbReference type="ARBA" id="ARBA00022475"/>
    </source>
</evidence>
<protein>
    <submittedName>
        <fullName evidence="9">Rod shape-determining protein MreD</fullName>
    </submittedName>
</protein>
<keyword evidence="4 8" id="KW-0812">Transmembrane</keyword>
<feature type="transmembrane region" description="Helical" evidence="8">
    <location>
        <begin position="72"/>
        <end position="95"/>
    </location>
</feature>
<dbReference type="RefSeq" id="WP_212569787.1">
    <property type="nucleotide sequence ID" value="NZ_CP073084.1"/>
</dbReference>
<keyword evidence="3" id="KW-1003">Cell membrane</keyword>
<gene>
    <name evidence="9" type="primary">mreD</name>
    <name evidence="9" type="ORF">INT76_07050</name>
</gene>
<comment type="subcellular location">
    <subcellularLocation>
        <location evidence="1">Cell membrane</location>
        <topology evidence="1">Multi-pass membrane protein</topology>
    </subcellularLocation>
</comment>
<dbReference type="NCBIfam" id="TIGR03426">
    <property type="entry name" value="shape_MreD"/>
    <property type="match status" value="1"/>
</dbReference>
<comment type="similarity">
    <text evidence="2">Belongs to the MreD family.</text>
</comment>
<dbReference type="InterPro" id="IPR007227">
    <property type="entry name" value="Cell_shape_determining_MreD"/>
</dbReference>
<name>A0ABX7YJY5_9STRE</name>
<feature type="transmembrane region" description="Helical" evidence="8">
    <location>
        <begin position="42"/>
        <end position="66"/>
    </location>
</feature>